<comment type="caution">
    <text evidence="1">The sequence shown here is derived from an EMBL/GenBank/DDBJ whole genome shotgun (WGS) entry which is preliminary data.</text>
</comment>
<evidence type="ECO:0000313" key="2">
    <source>
        <dbReference type="Proteomes" id="UP000231279"/>
    </source>
</evidence>
<dbReference type="AlphaFoldDB" id="A0A2G9GXG8"/>
<protein>
    <submittedName>
        <fullName evidence="1">Uncharacterized protein</fullName>
    </submittedName>
</protein>
<gene>
    <name evidence="1" type="ORF">CDL12_17711</name>
</gene>
<keyword evidence="2" id="KW-1185">Reference proteome</keyword>
<reference evidence="2" key="1">
    <citation type="journal article" date="2018" name="Gigascience">
        <title>Genome assembly of the Pink Ipe (Handroanthus impetiginosus, Bignoniaceae), a highly valued, ecologically keystone Neotropical timber forest tree.</title>
        <authorList>
            <person name="Silva-Junior O.B."/>
            <person name="Grattapaglia D."/>
            <person name="Novaes E."/>
            <person name="Collevatti R.G."/>
        </authorList>
    </citation>
    <scope>NUCLEOTIDE SEQUENCE [LARGE SCALE GENOMIC DNA]</scope>
    <source>
        <strain evidence="2">cv. UFG-1</strain>
    </source>
</reference>
<accession>A0A2G9GXG8</accession>
<dbReference type="EMBL" id="NKXS01003461">
    <property type="protein sequence ID" value="PIN09700.1"/>
    <property type="molecule type" value="Genomic_DNA"/>
</dbReference>
<name>A0A2G9GXG8_9LAMI</name>
<sequence length="85" mass="9611">MFRAIYNTSSQILYRYKKLSSFLGTQLHLLSTIFILNLVKFPLSNSCMTCALKGSSNSPKNPSHRLTTFSHIQIITRSTIIESTV</sequence>
<evidence type="ECO:0000313" key="1">
    <source>
        <dbReference type="EMBL" id="PIN09700.1"/>
    </source>
</evidence>
<dbReference type="Proteomes" id="UP000231279">
    <property type="component" value="Unassembled WGS sequence"/>
</dbReference>
<organism evidence="1 2">
    <name type="scientific">Handroanthus impetiginosus</name>
    <dbReference type="NCBI Taxonomy" id="429701"/>
    <lineage>
        <taxon>Eukaryota</taxon>
        <taxon>Viridiplantae</taxon>
        <taxon>Streptophyta</taxon>
        <taxon>Embryophyta</taxon>
        <taxon>Tracheophyta</taxon>
        <taxon>Spermatophyta</taxon>
        <taxon>Magnoliopsida</taxon>
        <taxon>eudicotyledons</taxon>
        <taxon>Gunneridae</taxon>
        <taxon>Pentapetalae</taxon>
        <taxon>asterids</taxon>
        <taxon>lamiids</taxon>
        <taxon>Lamiales</taxon>
        <taxon>Bignoniaceae</taxon>
        <taxon>Crescentiina</taxon>
        <taxon>Tabebuia alliance</taxon>
        <taxon>Handroanthus</taxon>
    </lineage>
</organism>
<proteinExistence type="predicted"/>